<feature type="transmembrane region" description="Helical" evidence="3">
    <location>
        <begin position="373"/>
        <end position="393"/>
    </location>
</feature>
<evidence type="ECO:0000256" key="2">
    <source>
        <dbReference type="ARBA" id="ARBA00023136"/>
    </source>
</evidence>
<dbReference type="RefSeq" id="WP_073024250.1">
    <property type="nucleotide sequence ID" value="NZ_FQZS01000004.1"/>
</dbReference>
<comment type="similarity">
    <text evidence="1">Belongs to the GerABKA family.</text>
</comment>
<dbReference type="Pfam" id="PF03323">
    <property type="entry name" value="GerA"/>
    <property type="match status" value="1"/>
</dbReference>
<sequence>MSLFNGNKKSSDNDKEIKNRTTDSLDINIGKVKETLKDCDDIVYKEFVVGEEQKLRFTLVYIDGMSDTTLLNMTVLESLMISAREVAPDASKFADKLYELVRYGNLPASELKGTEDLDEAILDILIGDAVLFIDGTATLITIGAKGWPTRGVNEPNTESVIRGPRDGFVETFRKNTALVRRRIRDPRLKLKQMKIGVRSKTDVGIFYIEDIVTKELVDEVLRRLESIEIDAILDSGYIEQFIEDDPYSPFPQISITERPDHVAAELYEGRVVILVDNTPFALIVPATLNSMFQSPEDYYDRWFIASVLRFIRIIASFIAMLLPGLYIAFTSYNPGIIPTRLVLSIAASRQGVPFPAVVEAFVMEMTLELLREAGIRLPAPIGNTIGIVGGLVIGQAAVQAGIVSPIMVIVVALTAIASFANPSYNLSIGFRIMRFGLMIIAGLLGLYGLTLGFILIITHLTRLKSFNVPYLAPFVAMRTTDLKDTVYRAPIYKMVRRPSLTSRNKIRLRNNRGIINQKAKGGPKNDKKQ</sequence>
<dbReference type="GO" id="GO:0009847">
    <property type="term" value="P:spore germination"/>
    <property type="evidence" value="ECO:0007669"/>
    <property type="project" value="InterPro"/>
</dbReference>
<evidence type="ECO:0000313" key="4">
    <source>
        <dbReference type="EMBL" id="SHI52173.1"/>
    </source>
</evidence>
<evidence type="ECO:0000256" key="1">
    <source>
        <dbReference type="ARBA" id="ARBA00005278"/>
    </source>
</evidence>
<keyword evidence="3" id="KW-1133">Transmembrane helix</keyword>
<gene>
    <name evidence="4" type="ORF">SAMN02745176_00533</name>
</gene>
<accession>A0A1M6BU98</accession>
<dbReference type="PIRSF" id="PIRSF005690">
    <property type="entry name" value="GerBA"/>
    <property type="match status" value="1"/>
</dbReference>
<dbReference type="Proteomes" id="UP000184442">
    <property type="component" value="Unassembled WGS sequence"/>
</dbReference>
<protein>
    <submittedName>
        <fullName evidence="4">Spore germination protein</fullName>
    </submittedName>
</protein>
<evidence type="ECO:0000256" key="3">
    <source>
        <dbReference type="SAM" id="Phobius"/>
    </source>
</evidence>
<dbReference type="OrthoDB" id="9772630at2"/>
<feature type="transmembrane region" description="Helical" evidence="3">
    <location>
        <begin position="432"/>
        <end position="457"/>
    </location>
</feature>
<feature type="transmembrane region" description="Helical" evidence="3">
    <location>
        <begin position="400"/>
        <end position="420"/>
    </location>
</feature>
<keyword evidence="2 3" id="KW-0472">Membrane</keyword>
<name>A0A1M6BU98_9FIRM</name>
<keyword evidence="3" id="KW-0812">Transmembrane</keyword>
<feature type="transmembrane region" description="Helical" evidence="3">
    <location>
        <begin position="310"/>
        <end position="329"/>
    </location>
</feature>
<evidence type="ECO:0000313" key="5">
    <source>
        <dbReference type="Proteomes" id="UP000184442"/>
    </source>
</evidence>
<dbReference type="PANTHER" id="PTHR22550:SF5">
    <property type="entry name" value="LEUCINE ZIPPER PROTEIN 4"/>
    <property type="match status" value="1"/>
</dbReference>
<organism evidence="4 5">
    <name type="scientific">Lutispora thermophila DSM 19022</name>
    <dbReference type="NCBI Taxonomy" id="1122184"/>
    <lineage>
        <taxon>Bacteria</taxon>
        <taxon>Bacillati</taxon>
        <taxon>Bacillota</taxon>
        <taxon>Clostridia</taxon>
        <taxon>Lutisporales</taxon>
        <taxon>Lutisporaceae</taxon>
        <taxon>Lutispora</taxon>
    </lineage>
</organism>
<keyword evidence="5" id="KW-1185">Reference proteome</keyword>
<proteinExistence type="inferred from homology"/>
<dbReference type="STRING" id="1122184.SAMN02745176_00533"/>
<dbReference type="GO" id="GO:0016020">
    <property type="term" value="C:membrane"/>
    <property type="evidence" value="ECO:0007669"/>
    <property type="project" value="InterPro"/>
</dbReference>
<dbReference type="AlphaFoldDB" id="A0A1M6BU98"/>
<dbReference type="PANTHER" id="PTHR22550">
    <property type="entry name" value="SPORE GERMINATION PROTEIN"/>
    <property type="match status" value="1"/>
</dbReference>
<reference evidence="4 5" key="1">
    <citation type="submission" date="2016-11" db="EMBL/GenBank/DDBJ databases">
        <authorList>
            <person name="Jaros S."/>
            <person name="Januszkiewicz K."/>
            <person name="Wedrychowicz H."/>
        </authorList>
    </citation>
    <scope>NUCLEOTIDE SEQUENCE [LARGE SCALE GENOMIC DNA]</scope>
    <source>
        <strain evidence="4 5">DSM 19022</strain>
    </source>
</reference>
<dbReference type="InterPro" id="IPR004995">
    <property type="entry name" value="Spore_Ger"/>
</dbReference>
<dbReference type="InterPro" id="IPR050768">
    <property type="entry name" value="UPF0353/GerABKA_families"/>
</dbReference>
<dbReference type="EMBL" id="FQZS01000004">
    <property type="protein sequence ID" value="SHI52173.1"/>
    <property type="molecule type" value="Genomic_DNA"/>
</dbReference>